<sequence length="161" mass="18639">MGEKSKDMIIKIQSLLEEKKAALEEIYELTLGQKNDIENNEGENLHGFIDKKQVEIDKIKKIDEDFEEAAKLLKEELQIESFESISVADYPEFKNIKDLITDIMDLARSIMELEEQNKIKVQNLIDDIKKDIKMVNSGQKFLKAYDKPNINISGIYIDSKK</sequence>
<keyword evidence="1" id="KW-1005">Bacterial flagellum biogenesis</keyword>
<reference evidence="3 4" key="1">
    <citation type="submission" date="2016-11" db="EMBL/GenBank/DDBJ databases">
        <authorList>
            <person name="Jaros S."/>
            <person name="Januszkiewicz K."/>
            <person name="Wedrychowicz H."/>
        </authorList>
    </citation>
    <scope>NUCLEOTIDE SEQUENCE [LARGE SCALE GENOMIC DNA]</scope>
    <source>
        <strain evidence="3 4">DSM 19022</strain>
    </source>
</reference>
<dbReference type="RefSeq" id="WP_073023364.1">
    <property type="nucleotide sequence ID" value="NZ_FQZS01000003.1"/>
</dbReference>
<dbReference type="InterPro" id="IPR007809">
    <property type="entry name" value="FlgN-like"/>
</dbReference>
<protein>
    <submittedName>
        <fullName evidence="3">FlgN protein</fullName>
    </submittedName>
</protein>
<feature type="coiled-coil region" evidence="2">
    <location>
        <begin position="96"/>
        <end position="131"/>
    </location>
</feature>
<dbReference type="SUPFAM" id="SSF140566">
    <property type="entry name" value="FlgN-like"/>
    <property type="match status" value="1"/>
</dbReference>
<keyword evidence="4" id="KW-1185">Reference proteome</keyword>
<evidence type="ECO:0000256" key="1">
    <source>
        <dbReference type="ARBA" id="ARBA00022795"/>
    </source>
</evidence>
<dbReference type="EMBL" id="FQZS01000003">
    <property type="protein sequence ID" value="SHI39080.1"/>
    <property type="molecule type" value="Genomic_DNA"/>
</dbReference>
<evidence type="ECO:0000313" key="4">
    <source>
        <dbReference type="Proteomes" id="UP000184442"/>
    </source>
</evidence>
<dbReference type="GO" id="GO:0044780">
    <property type="term" value="P:bacterial-type flagellum assembly"/>
    <property type="evidence" value="ECO:0007669"/>
    <property type="project" value="InterPro"/>
</dbReference>
<keyword evidence="2" id="KW-0175">Coiled coil</keyword>
<dbReference type="STRING" id="1122184.SAMN02745176_00074"/>
<gene>
    <name evidence="3" type="ORF">SAMN02745176_00074</name>
</gene>
<dbReference type="InterPro" id="IPR036679">
    <property type="entry name" value="FlgN-like_sf"/>
</dbReference>
<evidence type="ECO:0000256" key="2">
    <source>
        <dbReference type="SAM" id="Coils"/>
    </source>
</evidence>
<proteinExistence type="predicted"/>
<evidence type="ECO:0000313" key="3">
    <source>
        <dbReference type="EMBL" id="SHI39080.1"/>
    </source>
</evidence>
<dbReference type="AlphaFoldDB" id="A0A1M6ARI6"/>
<accession>A0A1M6ARI6</accession>
<dbReference type="Pfam" id="PF05130">
    <property type="entry name" value="FlgN"/>
    <property type="match status" value="1"/>
</dbReference>
<organism evidence="3 4">
    <name type="scientific">Lutispora thermophila DSM 19022</name>
    <dbReference type="NCBI Taxonomy" id="1122184"/>
    <lineage>
        <taxon>Bacteria</taxon>
        <taxon>Bacillati</taxon>
        <taxon>Bacillota</taxon>
        <taxon>Clostridia</taxon>
        <taxon>Lutisporales</taxon>
        <taxon>Lutisporaceae</taxon>
        <taxon>Lutispora</taxon>
    </lineage>
</organism>
<dbReference type="Proteomes" id="UP000184442">
    <property type="component" value="Unassembled WGS sequence"/>
</dbReference>
<name>A0A1M6ARI6_9FIRM</name>